<keyword evidence="1" id="KW-0732">Signal</keyword>
<evidence type="ECO:0000313" key="3">
    <source>
        <dbReference type="EMBL" id="MDR9899460.1"/>
    </source>
</evidence>
<dbReference type="InterPro" id="IPR012334">
    <property type="entry name" value="Pectin_lyas_fold"/>
</dbReference>
<protein>
    <submittedName>
        <fullName evidence="3">Filamentous hemagglutinin N-terminal domain-containing protein</fullName>
    </submittedName>
</protein>
<sequence>MAAVWHRLLGFALGSACTFSASSATAQITPDRTLPNNSSVIINGNVFNIIGGTQAGRNLFHSFQQFSVPTGGMASFNNGLDIQNIFSRVTGGSISNIDGIIKANGTANLFFLNPNGIVFGRNARLNVGGSFLATTANAIQFGNLGNFRASDPNNPALLTVNPTALFYNQIAAGASIQNSSTAPAGVAPTGASSSGLRVPDGNSLLLVGGDINMDGGRLRAYGGHIELGGLASPGTVELAVDGNNLSLSLKTQSTRGAVSLTNGANINVSAGDGGSITVNASDLNITGGSSFNAGIAQGLESVGVKAGDITLNATGDIKIDGKGSRIANNVQERAMGNAGNITLFSNSFGLTGGAQLDASTYGQGNAGNVNIKATGAVTIAGIPSGIFTDIKSGSIGRGGNINVQTGEIVVDNTGDNGGISSITYGKGDTGDININTRNLILKNAQIGSDVYGEGNAGTFKVSASRSVELSGEIPGGAQGAPGGIFAQVDVNGKGNAGKMYIETPRLSVSDGSKVQVANFGEGDAGSLLIHADEVNVFDTERPPYYFTGIFATVARDPHTVNPPKGNGGDLTIETRTLSLRNGGQVAAYTQGEGNAGRLLIQASDSVEVTGSNSPHLTIISGGVANSGIGNGGSITIETPQLSVKNGGVIESAVSLLTIVGKGNGVTVNSPGKGGTITINASNLLLNDGQINAATASGDGGNIILNISDYLLLRNDSRISTTAGTRGAGGNGGNITINAPNGFVIATRSENNDITANAFNGSGGAVKINALGIYDFNQRSLQDLENSLGTNDPSKLDPQKLLTNDITAISLTNPTLSGQVNITTPDIDPARGLITLPTITENPPKLVSSSCTAFNETNGGNSFTITGRGGLPPSPYEPLTSSAIWSDTRLPLTTAHQNQPSKHAAKIKPKPIEILPATGWVFNGKGEVTLISSVSNAPSTPTSCAAR</sequence>
<dbReference type="Pfam" id="PF05860">
    <property type="entry name" value="TPS"/>
    <property type="match status" value="1"/>
</dbReference>
<keyword evidence="4" id="KW-1185">Reference proteome</keyword>
<feature type="chain" id="PRO_5042846458" evidence="1">
    <location>
        <begin position="27"/>
        <end position="946"/>
    </location>
</feature>
<dbReference type="Gene3D" id="2.160.20.10">
    <property type="entry name" value="Single-stranded right-handed beta-helix, Pectin lyase-like"/>
    <property type="match status" value="2"/>
</dbReference>
<reference evidence="4" key="1">
    <citation type="journal article" date="2021" name="Science">
        <title>Hunting the eagle killer: A cyanobacterial neurotoxin causes vacuolar myelinopathy.</title>
        <authorList>
            <person name="Breinlinger S."/>
            <person name="Phillips T.J."/>
            <person name="Haram B.N."/>
            <person name="Mares J."/>
            <person name="Martinez Yerena J.A."/>
            <person name="Hrouzek P."/>
            <person name="Sobotka R."/>
            <person name="Henderson W.M."/>
            <person name="Schmieder P."/>
            <person name="Williams S.M."/>
            <person name="Lauderdale J.D."/>
            <person name="Wilde H.D."/>
            <person name="Gerrin W."/>
            <person name="Kust A."/>
            <person name="Washington J.W."/>
            <person name="Wagner C."/>
            <person name="Geier B."/>
            <person name="Liebeke M."/>
            <person name="Enke H."/>
            <person name="Niedermeyer T.H.J."/>
            <person name="Wilde S.B."/>
        </authorList>
    </citation>
    <scope>NUCLEOTIDE SEQUENCE [LARGE SCALE GENOMIC DNA]</scope>
    <source>
        <strain evidence="4">Thurmond2011</strain>
    </source>
</reference>
<dbReference type="Proteomes" id="UP000667802">
    <property type="component" value="Unassembled WGS sequence"/>
</dbReference>
<comment type="caution">
    <text evidence="3">The sequence shown here is derived from an EMBL/GenBank/DDBJ whole genome shotgun (WGS) entry which is preliminary data.</text>
</comment>
<dbReference type="InterPro" id="IPR011050">
    <property type="entry name" value="Pectin_lyase_fold/virulence"/>
</dbReference>
<accession>A0AAP5IHB7</accession>
<feature type="signal peptide" evidence="1">
    <location>
        <begin position="1"/>
        <end position="26"/>
    </location>
</feature>
<evidence type="ECO:0000256" key="1">
    <source>
        <dbReference type="SAM" id="SignalP"/>
    </source>
</evidence>
<proteinExistence type="predicted"/>
<evidence type="ECO:0000259" key="2">
    <source>
        <dbReference type="SMART" id="SM00912"/>
    </source>
</evidence>
<dbReference type="SUPFAM" id="SSF51126">
    <property type="entry name" value="Pectin lyase-like"/>
    <property type="match status" value="3"/>
</dbReference>
<gene>
    <name evidence="3" type="ORF">G7B40_033605</name>
</gene>
<dbReference type="AlphaFoldDB" id="A0AAP5IHB7"/>
<dbReference type="EMBL" id="JAALHA020000024">
    <property type="protein sequence ID" value="MDR9899460.1"/>
    <property type="molecule type" value="Genomic_DNA"/>
</dbReference>
<name>A0AAP5IHB7_9CYAN</name>
<dbReference type="SMART" id="SM00912">
    <property type="entry name" value="Haemagg_act"/>
    <property type="match status" value="1"/>
</dbReference>
<evidence type="ECO:0000313" key="4">
    <source>
        <dbReference type="Proteomes" id="UP000667802"/>
    </source>
</evidence>
<dbReference type="InterPro" id="IPR008638">
    <property type="entry name" value="FhaB/CdiA-like_TPS"/>
</dbReference>
<dbReference type="NCBIfam" id="TIGR01901">
    <property type="entry name" value="adhes_NPXG"/>
    <property type="match status" value="1"/>
</dbReference>
<organism evidence="3 4">
    <name type="scientific">Aetokthonos hydrillicola Thurmond2011</name>
    <dbReference type="NCBI Taxonomy" id="2712845"/>
    <lineage>
        <taxon>Bacteria</taxon>
        <taxon>Bacillati</taxon>
        <taxon>Cyanobacteriota</taxon>
        <taxon>Cyanophyceae</taxon>
        <taxon>Nostocales</taxon>
        <taxon>Hapalosiphonaceae</taxon>
        <taxon>Aetokthonos</taxon>
    </lineage>
</organism>
<dbReference type="RefSeq" id="WP_208343595.1">
    <property type="nucleotide sequence ID" value="NZ_CAWQFN010000344.1"/>
</dbReference>
<feature type="domain" description="Filamentous haemagglutinin FhaB/tRNA nuclease CdiA-like TPS" evidence="2">
    <location>
        <begin position="35"/>
        <end position="142"/>
    </location>
</feature>